<gene>
    <name evidence="1" type="ORF">ANAPHAGO_00357</name>
</gene>
<organism evidence="1 2">
    <name type="scientific">Anaplasma phagocytophilum</name>
    <name type="common">Ehrlichia phagocytophila</name>
    <dbReference type="NCBI Taxonomy" id="948"/>
    <lineage>
        <taxon>Bacteria</taxon>
        <taxon>Pseudomonadati</taxon>
        <taxon>Pseudomonadota</taxon>
        <taxon>Alphaproteobacteria</taxon>
        <taxon>Rickettsiales</taxon>
        <taxon>Anaplasmataceae</taxon>
        <taxon>Anaplasma</taxon>
        <taxon>phagocytophilum group</taxon>
    </lineage>
</organism>
<reference evidence="1 2" key="1">
    <citation type="submission" date="2014-09" db="EMBL/GenBank/DDBJ databases">
        <authorList>
            <person name="Loux Valentin"/>
            <person name="Dugat Thibaut"/>
        </authorList>
    </citation>
    <scope>NUCLEOTIDE SEQUENCE [LARGE SCALE GENOMIC DNA]</scope>
    <source>
        <strain evidence="1 2">BOV-10_179</strain>
    </source>
</reference>
<dbReference type="Proteomes" id="UP000055047">
    <property type="component" value="Unassembled WGS sequence"/>
</dbReference>
<protein>
    <submittedName>
        <fullName evidence="1">Uncharacterized protein</fullName>
    </submittedName>
</protein>
<dbReference type="AlphaFoldDB" id="A0A098EH13"/>
<accession>A0A098EH13</accession>
<evidence type="ECO:0000313" key="1">
    <source>
        <dbReference type="EMBL" id="CEG20601.1"/>
    </source>
</evidence>
<sequence>MATLVKSHLIAIFFQKVCSIRFLTLCCKGVTMGGMFLLTGSCSSVVEQVAFNHRVARSIRAGTTLRYCCACDGFLTDGI</sequence>
<evidence type="ECO:0000313" key="2">
    <source>
        <dbReference type="Proteomes" id="UP000055047"/>
    </source>
</evidence>
<proteinExistence type="predicted"/>
<dbReference type="EMBL" id="CCXQ01000041">
    <property type="protein sequence ID" value="CEG20601.1"/>
    <property type="molecule type" value="Genomic_DNA"/>
</dbReference>
<name>A0A098EH13_ANAPH</name>